<protein>
    <submittedName>
        <fullName evidence="8">Multidrug oligosaccharidyl-lipid polysaccharide flippase</fullName>
    </submittedName>
</protein>
<dbReference type="GO" id="GO:0042910">
    <property type="term" value="F:xenobiotic transmembrane transporter activity"/>
    <property type="evidence" value="ECO:0007669"/>
    <property type="project" value="InterPro"/>
</dbReference>
<evidence type="ECO:0000256" key="4">
    <source>
        <dbReference type="ARBA" id="ARBA00022989"/>
    </source>
</evidence>
<dbReference type="Proteomes" id="UP001063166">
    <property type="component" value="Unassembled WGS sequence"/>
</dbReference>
<dbReference type="CDD" id="cd13132">
    <property type="entry name" value="MATE_eukaryotic"/>
    <property type="match status" value="1"/>
</dbReference>
<keyword evidence="9" id="KW-1185">Reference proteome</keyword>
<feature type="transmembrane region" description="Helical" evidence="7">
    <location>
        <begin position="177"/>
        <end position="198"/>
    </location>
</feature>
<evidence type="ECO:0000256" key="7">
    <source>
        <dbReference type="SAM" id="Phobius"/>
    </source>
</evidence>
<accession>A0A9P3PY47</accession>
<organism evidence="8 9">
    <name type="scientific">Lyophyllum shimeji</name>
    <name type="common">Hon-shimeji</name>
    <name type="synonym">Tricholoma shimeji</name>
    <dbReference type="NCBI Taxonomy" id="47721"/>
    <lineage>
        <taxon>Eukaryota</taxon>
        <taxon>Fungi</taxon>
        <taxon>Dikarya</taxon>
        <taxon>Basidiomycota</taxon>
        <taxon>Agaricomycotina</taxon>
        <taxon>Agaricomycetes</taxon>
        <taxon>Agaricomycetidae</taxon>
        <taxon>Agaricales</taxon>
        <taxon>Tricholomatineae</taxon>
        <taxon>Lyophyllaceae</taxon>
        <taxon>Lyophyllum</taxon>
    </lineage>
</organism>
<comment type="subcellular location">
    <subcellularLocation>
        <location evidence="1">Membrane</location>
        <topology evidence="1">Multi-pass membrane protein</topology>
    </subcellularLocation>
</comment>
<dbReference type="Pfam" id="PF01554">
    <property type="entry name" value="MatE"/>
    <property type="match status" value="2"/>
</dbReference>
<dbReference type="GO" id="GO:0016020">
    <property type="term" value="C:membrane"/>
    <property type="evidence" value="ECO:0007669"/>
    <property type="project" value="UniProtKB-SubCell"/>
</dbReference>
<feature type="transmembrane region" description="Helical" evidence="7">
    <location>
        <begin position="319"/>
        <end position="344"/>
    </location>
</feature>
<feature type="transmembrane region" description="Helical" evidence="7">
    <location>
        <begin position="234"/>
        <end position="262"/>
    </location>
</feature>
<keyword evidence="5 7" id="KW-0472">Membrane</keyword>
<evidence type="ECO:0000256" key="6">
    <source>
        <dbReference type="SAM" id="MobiDB-lite"/>
    </source>
</evidence>
<feature type="transmembrane region" description="Helical" evidence="7">
    <location>
        <begin position="210"/>
        <end position="228"/>
    </location>
</feature>
<dbReference type="EMBL" id="BRPK01000014">
    <property type="protein sequence ID" value="GLB43714.1"/>
    <property type="molecule type" value="Genomic_DNA"/>
</dbReference>
<evidence type="ECO:0000256" key="2">
    <source>
        <dbReference type="ARBA" id="ARBA00010199"/>
    </source>
</evidence>
<dbReference type="InterPro" id="IPR002528">
    <property type="entry name" value="MATE_fam"/>
</dbReference>
<comment type="similarity">
    <text evidence="2">Belongs to the multi antimicrobial extrusion (MATE) (TC 2.A.66.1) family.</text>
</comment>
<reference evidence="8" key="1">
    <citation type="submission" date="2022-07" db="EMBL/GenBank/DDBJ databases">
        <title>The genome of Lyophyllum shimeji provides insight into the initial evolution of ectomycorrhizal fungal genome.</title>
        <authorList>
            <person name="Kobayashi Y."/>
            <person name="Shibata T."/>
            <person name="Hirakawa H."/>
            <person name="Shigenobu S."/>
            <person name="Nishiyama T."/>
            <person name="Yamada A."/>
            <person name="Hasebe M."/>
            <person name="Kawaguchi M."/>
        </authorList>
    </citation>
    <scope>NUCLEOTIDE SEQUENCE</scope>
    <source>
        <strain evidence="8">AT787</strain>
    </source>
</reference>
<name>A0A9P3PY47_LYOSH</name>
<evidence type="ECO:0000256" key="1">
    <source>
        <dbReference type="ARBA" id="ARBA00004141"/>
    </source>
</evidence>
<comment type="caution">
    <text evidence="8">The sequence shown here is derived from an EMBL/GenBank/DDBJ whole genome shotgun (WGS) entry which is preliminary data.</text>
</comment>
<sequence length="512" mass="55758">MASETDVLSAPAQNGHLNGRSATESTPLLAQGGSGDLEIFKSEDVSTTTMFWQEMGTIPKYALPVFGSQILEFSMVYVSVISIGHLSTITLAAVSLGSMTANVTGLSILQGLASALDTLLPSAYTSPQPQLVGLWAQRMGVVMMFALAPILLIWFYAEPILLSLKQDREVAHLAAIYLQWLSFGLPAFAFNVIMRRYFQSQGLFYVQTRIISIVAPINVFLNWLLVWGPEPFRLGFIGAPISSAMSLWLVSFTTIFHLVFLVPRTTFHPPSMMMFTNLGLLVRLGLSGIAGVASEWWAWEFVALAASLLGPVALASQSILITTGAMFFQLSFAVASATAIRIGNLLGEKNATRAKVAANTSLVVALLASLINSTILLVSRKSWAKLFNNDPEVVNLVAAVIPIIILFQILDANSAVTSGILRARGKQFVSALLNMTGYYIIGLPLGALFAFQWHLDLQGLWLGVTVSLLWCATIGTVLCVKTDWNQEVLKVMARLAEEERLRKAADEERRLP</sequence>
<dbReference type="AlphaFoldDB" id="A0A9P3PY47"/>
<dbReference type="GO" id="GO:1990961">
    <property type="term" value="P:xenobiotic detoxification by transmembrane export across the plasma membrane"/>
    <property type="evidence" value="ECO:0007669"/>
    <property type="project" value="InterPro"/>
</dbReference>
<evidence type="ECO:0000313" key="9">
    <source>
        <dbReference type="Proteomes" id="UP001063166"/>
    </source>
</evidence>
<dbReference type="PANTHER" id="PTHR11206">
    <property type="entry name" value="MULTIDRUG RESISTANCE PROTEIN"/>
    <property type="match status" value="1"/>
</dbReference>
<feature type="transmembrane region" description="Helical" evidence="7">
    <location>
        <begin position="431"/>
        <end position="453"/>
    </location>
</feature>
<feature type="transmembrane region" description="Helical" evidence="7">
    <location>
        <begin position="459"/>
        <end position="480"/>
    </location>
</feature>
<evidence type="ECO:0000256" key="5">
    <source>
        <dbReference type="ARBA" id="ARBA00023136"/>
    </source>
</evidence>
<feature type="transmembrane region" description="Helical" evidence="7">
    <location>
        <begin position="76"/>
        <end position="96"/>
    </location>
</feature>
<evidence type="ECO:0000313" key="8">
    <source>
        <dbReference type="EMBL" id="GLB43714.1"/>
    </source>
</evidence>
<feature type="transmembrane region" description="Helical" evidence="7">
    <location>
        <begin position="274"/>
        <end position="299"/>
    </location>
</feature>
<dbReference type="GO" id="GO:0015297">
    <property type="term" value="F:antiporter activity"/>
    <property type="evidence" value="ECO:0007669"/>
    <property type="project" value="InterPro"/>
</dbReference>
<feature type="transmembrane region" description="Helical" evidence="7">
    <location>
        <begin position="356"/>
        <end position="378"/>
    </location>
</feature>
<dbReference type="NCBIfam" id="TIGR00797">
    <property type="entry name" value="matE"/>
    <property type="match status" value="1"/>
</dbReference>
<keyword evidence="4 7" id="KW-1133">Transmembrane helix</keyword>
<feature type="region of interest" description="Disordered" evidence="6">
    <location>
        <begin position="1"/>
        <end position="27"/>
    </location>
</feature>
<dbReference type="OrthoDB" id="2126698at2759"/>
<feature type="transmembrane region" description="Helical" evidence="7">
    <location>
        <begin position="139"/>
        <end position="157"/>
    </location>
</feature>
<evidence type="ECO:0000256" key="3">
    <source>
        <dbReference type="ARBA" id="ARBA00022692"/>
    </source>
</evidence>
<dbReference type="InterPro" id="IPR045069">
    <property type="entry name" value="MATE_euk"/>
</dbReference>
<proteinExistence type="inferred from homology"/>
<feature type="compositionally biased region" description="Polar residues" evidence="6">
    <location>
        <begin position="11"/>
        <end position="27"/>
    </location>
</feature>
<keyword evidence="3 7" id="KW-0812">Transmembrane</keyword>
<gene>
    <name evidence="8" type="primary">ERC1</name>
    <name evidence="8" type="ORF">LshimejAT787_1402260</name>
</gene>
<feature type="transmembrane region" description="Helical" evidence="7">
    <location>
        <begin position="393"/>
        <end position="410"/>
    </location>
</feature>